<reference evidence="1 2" key="1">
    <citation type="submission" date="2018-06" db="EMBL/GenBank/DDBJ databases">
        <authorList>
            <consortium name="Pathogen Informatics"/>
            <person name="Doyle S."/>
        </authorList>
    </citation>
    <scope>NUCLEOTIDE SEQUENCE [LARGE SCALE GENOMIC DNA]</scope>
    <source>
        <strain evidence="1 2">NCTC4824</strain>
    </source>
</reference>
<dbReference type="RefSeq" id="WP_066141224.1">
    <property type="nucleotide sequence ID" value="NZ_CBCSGM010000003.1"/>
</dbReference>
<dbReference type="Gene3D" id="3.40.50.300">
    <property type="entry name" value="P-loop containing nucleotide triphosphate hydrolases"/>
    <property type="match status" value="1"/>
</dbReference>
<keyword evidence="1" id="KW-0418">Kinase</keyword>
<organism evidence="1 2">
    <name type="scientific">Lederbergia lenta</name>
    <name type="common">Bacillus lentus</name>
    <dbReference type="NCBI Taxonomy" id="1467"/>
    <lineage>
        <taxon>Bacteria</taxon>
        <taxon>Bacillati</taxon>
        <taxon>Bacillota</taxon>
        <taxon>Bacilli</taxon>
        <taxon>Bacillales</taxon>
        <taxon>Bacillaceae</taxon>
        <taxon>Lederbergia</taxon>
    </lineage>
</organism>
<dbReference type="Proteomes" id="UP000249134">
    <property type="component" value="Chromosome 1"/>
</dbReference>
<dbReference type="Pfam" id="PF13238">
    <property type="entry name" value="AAA_18"/>
    <property type="match status" value="1"/>
</dbReference>
<dbReference type="GO" id="GO:0016301">
    <property type="term" value="F:kinase activity"/>
    <property type="evidence" value="ECO:0007669"/>
    <property type="project" value="UniProtKB-KW"/>
</dbReference>
<dbReference type="AlphaFoldDB" id="A0A2X4ZCI8"/>
<keyword evidence="2" id="KW-1185">Reference proteome</keyword>
<keyword evidence="1" id="KW-0808">Transferase</keyword>
<protein>
    <submittedName>
        <fullName evidence="1">Carbohydrate kinase, thermoresistant glucokinase family</fullName>
    </submittedName>
</protein>
<dbReference type="InterPro" id="IPR027417">
    <property type="entry name" value="P-loop_NTPase"/>
</dbReference>
<evidence type="ECO:0000313" key="2">
    <source>
        <dbReference type="Proteomes" id="UP000249134"/>
    </source>
</evidence>
<dbReference type="SUPFAM" id="SSF52540">
    <property type="entry name" value="P-loop containing nucleoside triphosphate hydrolases"/>
    <property type="match status" value="1"/>
</dbReference>
<dbReference type="KEGG" id="blen:NCTC4824_03662"/>
<proteinExistence type="predicted"/>
<sequence length="169" mass="19560">MQTIYIISGPCGVGKSTAAKELAKQVPKSALIHGDDLLHLFDDRSSPPWDEKLAIMWKNILAVTNNLIQHDFNVIIDIVVEDELEWFCRHFQYMNVSFKYIVLRADEELLVERINKRGDVYMIERSLFLLNQLENETSFNQPYLYDTTGKEPADIAKDIIELPKFSLPK</sequence>
<dbReference type="EMBL" id="LS483476">
    <property type="protein sequence ID" value="SQI62215.1"/>
    <property type="molecule type" value="Genomic_DNA"/>
</dbReference>
<dbReference type="STRING" id="1348624.GCA_001591545_02120"/>
<gene>
    <name evidence="1" type="ORF">NCTC4824_03662</name>
</gene>
<evidence type="ECO:0000313" key="1">
    <source>
        <dbReference type="EMBL" id="SQI62215.1"/>
    </source>
</evidence>
<accession>A0A2X4ZCI8</accession>
<name>A0A2X4ZCI8_LEDLE</name>